<organism evidence="3 4">
    <name type="scientific">Actinomadura fulvescens</name>
    <dbReference type="NCBI Taxonomy" id="46160"/>
    <lineage>
        <taxon>Bacteria</taxon>
        <taxon>Bacillati</taxon>
        <taxon>Actinomycetota</taxon>
        <taxon>Actinomycetes</taxon>
        <taxon>Streptosporangiales</taxon>
        <taxon>Thermomonosporaceae</taxon>
        <taxon>Actinomadura</taxon>
    </lineage>
</organism>
<feature type="region of interest" description="Disordered" evidence="1">
    <location>
        <begin position="83"/>
        <end position="102"/>
    </location>
</feature>
<evidence type="ECO:0000259" key="2">
    <source>
        <dbReference type="PROSITE" id="PS51819"/>
    </source>
</evidence>
<dbReference type="InterPro" id="IPR037523">
    <property type="entry name" value="VOC_core"/>
</dbReference>
<protein>
    <recommendedName>
        <fullName evidence="2">VOC domain-containing protein</fullName>
    </recommendedName>
</protein>
<keyword evidence="4" id="KW-1185">Reference proteome</keyword>
<dbReference type="PANTHER" id="PTHR35908:SF1">
    <property type="entry name" value="CONSERVED PROTEIN"/>
    <property type="match status" value="1"/>
</dbReference>
<dbReference type="RefSeq" id="WP_344537195.1">
    <property type="nucleotide sequence ID" value="NZ_BAAATD010000001.1"/>
</dbReference>
<dbReference type="Proteomes" id="UP001501509">
    <property type="component" value="Unassembled WGS sequence"/>
</dbReference>
<reference evidence="3 4" key="1">
    <citation type="journal article" date="2019" name="Int. J. Syst. Evol. Microbiol.">
        <title>The Global Catalogue of Microorganisms (GCM) 10K type strain sequencing project: providing services to taxonomists for standard genome sequencing and annotation.</title>
        <authorList>
            <consortium name="The Broad Institute Genomics Platform"/>
            <consortium name="The Broad Institute Genome Sequencing Center for Infectious Disease"/>
            <person name="Wu L."/>
            <person name="Ma J."/>
        </authorList>
    </citation>
    <scope>NUCLEOTIDE SEQUENCE [LARGE SCALE GENOMIC DNA]</scope>
    <source>
        <strain evidence="3 4">JCM 6833</strain>
    </source>
</reference>
<dbReference type="Gene3D" id="3.10.180.10">
    <property type="entry name" value="2,3-Dihydroxybiphenyl 1,2-Dioxygenase, domain 1"/>
    <property type="match status" value="1"/>
</dbReference>
<dbReference type="Pfam" id="PF18029">
    <property type="entry name" value="Glyoxalase_6"/>
    <property type="match status" value="1"/>
</dbReference>
<gene>
    <name evidence="3" type="ORF">GCM10010411_04690</name>
</gene>
<dbReference type="PANTHER" id="PTHR35908">
    <property type="entry name" value="HYPOTHETICAL FUSION PROTEIN"/>
    <property type="match status" value="1"/>
</dbReference>
<dbReference type="InterPro" id="IPR029068">
    <property type="entry name" value="Glyas_Bleomycin-R_OHBP_Dase"/>
</dbReference>
<dbReference type="CDD" id="cd06587">
    <property type="entry name" value="VOC"/>
    <property type="match status" value="1"/>
</dbReference>
<dbReference type="PROSITE" id="PS51819">
    <property type="entry name" value="VOC"/>
    <property type="match status" value="1"/>
</dbReference>
<dbReference type="SUPFAM" id="SSF54593">
    <property type="entry name" value="Glyoxalase/Bleomycin resistance protein/Dihydroxybiphenyl dioxygenase"/>
    <property type="match status" value="1"/>
</dbReference>
<evidence type="ECO:0000256" key="1">
    <source>
        <dbReference type="SAM" id="MobiDB-lite"/>
    </source>
</evidence>
<evidence type="ECO:0000313" key="4">
    <source>
        <dbReference type="Proteomes" id="UP001501509"/>
    </source>
</evidence>
<sequence length="117" mass="13047">MVPKVGNVAIDCNDLDLMVAFWGGLLGMKVTTREEDWIDLERLGQDGPLLSFQLVPEGKRVKNRVHLDLDVPDIQVAGVHARELGASPVSEPQGDPRRPFQVWQDPEGNEFCLVTEK</sequence>
<dbReference type="EMBL" id="BAAATD010000001">
    <property type="protein sequence ID" value="GAA2575510.1"/>
    <property type="molecule type" value="Genomic_DNA"/>
</dbReference>
<proteinExistence type="predicted"/>
<evidence type="ECO:0000313" key="3">
    <source>
        <dbReference type="EMBL" id="GAA2575510.1"/>
    </source>
</evidence>
<name>A0ABN3P9Z2_9ACTN</name>
<comment type="caution">
    <text evidence="3">The sequence shown here is derived from an EMBL/GenBank/DDBJ whole genome shotgun (WGS) entry which is preliminary data.</text>
</comment>
<accession>A0ABN3P9Z2</accession>
<dbReference type="InterPro" id="IPR041581">
    <property type="entry name" value="Glyoxalase_6"/>
</dbReference>
<feature type="domain" description="VOC" evidence="2">
    <location>
        <begin position="4"/>
        <end position="116"/>
    </location>
</feature>